<name>A0A840SF79_9SPIR</name>
<keyword evidence="7" id="KW-1185">Reference proteome</keyword>
<dbReference type="RefSeq" id="WP_184652971.1">
    <property type="nucleotide sequence ID" value="NZ_JACHFR010000003.1"/>
</dbReference>
<dbReference type="PANTHER" id="PTHR46233:SF3">
    <property type="entry name" value="HYDROXYACYLGLUTATHIONE HYDROLASE GLOC"/>
    <property type="match status" value="1"/>
</dbReference>
<dbReference type="InterPro" id="IPR001279">
    <property type="entry name" value="Metallo-B-lactamas"/>
</dbReference>
<dbReference type="SUPFAM" id="SSF56281">
    <property type="entry name" value="Metallo-hydrolase/oxidoreductase"/>
    <property type="match status" value="1"/>
</dbReference>
<dbReference type="CDD" id="cd06262">
    <property type="entry name" value="metallo-hydrolase-like_MBL-fold"/>
    <property type="match status" value="1"/>
</dbReference>
<evidence type="ECO:0000256" key="1">
    <source>
        <dbReference type="ARBA" id="ARBA00001947"/>
    </source>
</evidence>
<evidence type="ECO:0000256" key="4">
    <source>
        <dbReference type="ARBA" id="ARBA00022833"/>
    </source>
</evidence>
<dbReference type="InterPro" id="IPR051453">
    <property type="entry name" value="MBL_Glyoxalase_II"/>
</dbReference>
<evidence type="ECO:0000313" key="6">
    <source>
        <dbReference type="EMBL" id="MBB5219544.1"/>
    </source>
</evidence>
<feature type="domain" description="Metallo-beta-lactamase" evidence="5">
    <location>
        <begin position="11"/>
        <end position="221"/>
    </location>
</feature>
<dbReference type="Proteomes" id="UP000578697">
    <property type="component" value="Unassembled WGS sequence"/>
</dbReference>
<keyword evidence="3 6" id="KW-0378">Hydrolase</keyword>
<dbReference type="GO" id="GO:0046872">
    <property type="term" value="F:metal ion binding"/>
    <property type="evidence" value="ECO:0007669"/>
    <property type="project" value="UniProtKB-KW"/>
</dbReference>
<accession>A0A840SF79</accession>
<evidence type="ECO:0000256" key="2">
    <source>
        <dbReference type="ARBA" id="ARBA00022723"/>
    </source>
</evidence>
<sequence length="238" mass="26016">MISVIHTGPYGVNTLIVPLSGPYVFVVDPACCSQCGDERAVTSFLKNNSYIPLAFILTHGHYDHVAGLPVMKEAYPDVPVLIHEKDRERIGKSGFDFQSADIAAAGLSSLAEVYKNLPESDGNLTDGSNLYDCLKESGVTPGNAEAEEALKKWSVLWTPGHTMGSVCLYNEEAEEFISGDTVFYGAWGRTDLAGGSDSLMADSLKKIYRTVKDSALVYPGHDYCGFELKEFFTFLSRF</sequence>
<dbReference type="SMART" id="SM00849">
    <property type="entry name" value="Lactamase_B"/>
    <property type="match status" value="1"/>
</dbReference>
<keyword evidence="2" id="KW-0479">Metal-binding</keyword>
<dbReference type="GO" id="GO:0016787">
    <property type="term" value="F:hydrolase activity"/>
    <property type="evidence" value="ECO:0007669"/>
    <property type="project" value="UniProtKB-KW"/>
</dbReference>
<dbReference type="EMBL" id="JACHFR010000003">
    <property type="protein sequence ID" value="MBB5219544.1"/>
    <property type="molecule type" value="Genomic_DNA"/>
</dbReference>
<organism evidence="6 7">
    <name type="scientific">Treponema rectale</name>
    <dbReference type="NCBI Taxonomy" id="744512"/>
    <lineage>
        <taxon>Bacteria</taxon>
        <taxon>Pseudomonadati</taxon>
        <taxon>Spirochaetota</taxon>
        <taxon>Spirochaetia</taxon>
        <taxon>Spirochaetales</taxon>
        <taxon>Treponemataceae</taxon>
        <taxon>Treponema</taxon>
    </lineage>
</organism>
<dbReference type="PANTHER" id="PTHR46233">
    <property type="entry name" value="HYDROXYACYLGLUTATHIONE HYDROLASE GLOC"/>
    <property type="match status" value="1"/>
</dbReference>
<gene>
    <name evidence="6" type="ORF">HNP77_001926</name>
</gene>
<evidence type="ECO:0000313" key="7">
    <source>
        <dbReference type="Proteomes" id="UP000578697"/>
    </source>
</evidence>
<dbReference type="Pfam" id="PF00753">
    <property type="entry name" value="Lactamase_B"/>
    <property type="match status" value="1"/>
</dbReference>
<dbReference type="AlphaFoldDB" id="A0A840SF79"/>
<proteinExistence type="predicted"/>
<dbReference type="InterPro" id="IPR036866">
    <property type="entry name" value="RibonucZ/Hydroxyglut_hydro"/>
</dbReference>
<comment type="caution">
    <text evidence="6">The sequence shown here is derived from an EMBL/GenBank/DDBJ whole genome shotgun (WGS) entry which is preliminary data.</text>
</comment>
<protein>
    <submittedName>
        <fullName evidence="6">Glyoxylase-like metal-dependent hydrolase (Beta-lactamase superfamily II)</fullName>
    </submittedName>
</protein>
<dbReference type="Gene3D" id="3.60.15.10">
    <property type="entry name" value="Ribonuclease Z/Hydroxyacylglutathione hydrolase-like"/>
    <property type="match status" value="1"/>
</dbReference>
<evidence type="ECO:0000256" key="3">
    <source>
        <dbReference type="ARBA" id="ARBA00022801"/>
    </source>
</evidence>
<reference evidence="6 7" key="1">
    <citation type="submission" date="2020-08" db="EMBL/GenBank/DDBJ databases">
        <title>Genomic Encyclopedia of Type Strains, Phase IV (KMG-IV): sequencing the most valuable type-strain genomes for metagenomic binning, comparative biology and taxonomic classification.</title>
        <authorList>
            <person name="Goeker M."/>
        </authorList>
    </citation>
    <scope>NUCLEOTIDE SEQUENCE [LARGE SCALE GENOMIC DNA]</scope>
    <source>
        <strain evidence="6 7">DSM 103679</strain>
    </source>
</reference>
<evidence type="ECO:0000259" key="5">
    <source>
        <dbReference type="SMART" id="SM00849"/>
    </source>
</evidence>
<comment type="cofactor">
    <cofactor evidence="1">
        <name>Zn(2+)</name>
        <dbReference type="ChEBI" id="CHEBI:29105"/>
    </cofactor>
</comment>
<keyword evidence="4" id="KW-0862">Zinc</keyword>